<dbReference type="GeneID" id="54364060"/>
<evidence type="ECO:0000313" key="2">
    <source>
        <dbReference type="Proteomes" id="UP000504637"/>
    </source>
</evidence>
<gene>
    <name evidence="3" type="ORF">K489DRAFT_386792</name>
</gene>
<dbReference type="AlphaFoldDB" id="A0A6J3MFN6"/>
<feature type="chain" id="PRO_5026781959" evidence="1">
    <location>
        <begin position="17"/>
        <end position="307"/>
    </location>
</feature>
<dbReference type="InterPro" id="IPR051057">
    <property type="entry name" value="PI-PLC_domain"/>
</dbReference>
<dbReference type="Pfam" id="PF26146">
    <property type="entry name" value="PI-PLC_X"/>
    <property type="match status" value="1"/>
</dbReference>
<dbReference type="InterPro" id="IPR017946">
    <property type="entry name" value="PLC-like_Pdiesterase_TIM-brl"/>
</dbReference>
<keyword evidence="2" id="KW-1185">Reference proteome</keyword>
<feature type="signal peptide" evidence="1">
    <location>
        <begin position="1"/>
        <end position="16"/>
    </location>
</feature>
<reference evidence="3" key="2">
    <citation type="submission" date="2020-04" db="EMBL/GenBank/DDBJ databases">
        <authorList>
            <consortium name="NCBI Genome Project"/>
        </authorList>
    </citation>
    <scope>NUCLEOTIDE SEQUENCE</scope>
    <source>
        <strain evidence="3">CBS 342.82</strain>
    </source>
</reference>
<reference evidence="3" key="1">
    <citation type="submission" date="2020-01" db="EMBL/GenBank/DDBJ databases">
        <authorList>
            <consortium name="DOE Joint Genome Institute"/>
            <person name="Haridas S."/>
            <person name="Albert R."/>
            <person name="Binder M."/>
            <person name="Bloem J."/>
            <person name="Labutti K."/>
            <person name="Salamov A."/>
            <person name="Andreopoulos B."/>
            <person name="Baker S.E."/>
            <person name="Barry K."/>
            <person name="Bills G."/>
            <person name="Bluhm B.H."/>
            <person name="Cannon C."/>
            <person name="Castanera R."/>
            <person name="Culley D.E."/>
            <person name="Daum C."/>
            <person name="Ezra D."/>
            <person name="Gonzalez J.B."/>
            <person name="Henrissat B."/>
            <person name="Kuo A."/>
            <person name="Liang C."/>
            <person name="Lipzen A."/>
            <person name="Lutzoni F."/>
            <person name="Magnuson J."/>
            <person name="Mondo S."/>
            <person name="Nolan M."/>
            <person name="Ohm R."/>
            <person name="Pangilinan J."/>
            <person name="Park H.-J."/>
            <person name="Ramirez L."/>
            <person name="Alfaro M."/>
            <person name="Sun H."/>
            <person name="Tritt A."/>
            <person name="Yoshinaga Y."/>
            <person name="Zwiers L.-H."/>
            <person name="Turgeon B.G."/>
            <person name="Goodwin S.B."/>
            <person name="Spatafora J.W."/>
            <person name="Crous P.W."/>
            <person name="Grigoriev I.V."/>
        </authorList>
    </citation>
    <scope>NUCLEOTIDE SEQUENCE</scope>
    <source>
        <strain evidence="3">CBS 342.82</strain>
    </source>
</reference>
<dbReference type="SUPFAM" id="SSF51695">
    <property type="entry name" value="PLC-like phosphodiesterases"/>
    <property type="match status" value="1"/>
</dbReference>
<dbReference type="OrthoDB" id="7984201at2759"/>
<evidence type="ECO:0000256" key="1">
    <source>
        <dbReference type="SAM" id="SignalP"/>
    </source>
</evidence>
<sequence length="307" mass="33940">MRFCALLLAGISLSTAALLNTRQVQNCSGRPEFCDRKYSNVSLIGAHDSGFVGPILDPRVNQELNVKAQLDAGIRWLEIQVHVLNGVLSLCHTSCLELYAGSLAKYLSDVKTWLDSHPNDVVSMILANADRSNVTQYDAVFNATGLKKYAFIPETSPQPLSLDQWPTYRSLIAAGTRAVVFMDYRADEPKVPYILDEFKYYSETPYDTTDPNFAQCTIDRAATTGVSNSMYIMNHFLDTNVAGTGILIPDNVRDFQTNNATGNGSIGAQADLCVSLYNRPPNVVFVDFFNRGDVFRAQDNLNGIKRA</sequence>
<name>A0A6J3MFN6_9PEZI</name>
<dbReference type="PANTHER" id="PTHR13593:SF146">
    <property type="entry name" value="PLC-LIKE PHOSPHODIESTERASE"/>
    <property type="match status" value="1"/>
</dbReference>
<dbReference type="Proteomes" id="UP000504637">
    <property type="component" value="Unplaced"/>
</dbReference>
<dbReference type="PANTHER" id="PTHR13593">
    <property type="match status" value="1"/>
</dbReference>
<protein>
    <submittedName>
        <fullName evidence="3">PLC-like phosphodiesterase</fullName>
    </submittedName>
</protein>
<proteinExistence type="predicted"/>
<evidence type="ECO:0000313" key="3">
    <source>
        <dbReference type="RefSeq" id="XP_033463505.1"/>
    </source>
</evidence>
<accession>A0A6J3MFN6</accession>
<dbReference type="Gene3D" id="3.20.20.190">
    <property type="entry name" value="Phosphatidylinositol (PI) phosphodiesterase"/>
    <property type="match status" value="1"/>
</dbReference>
<dbReference type="GO" id="GO:0006629">
    <property type="term" value="P:lipid metabolic process"/>
    <property type="evidence" value="ECO:0007669"/>
    <property type="project" value="InterPro"/>
</dbReference>
<organism evidence="3">
    <name type="scientific">Dissoconium aciculare CBS 342.82</name>
    <dbReference type="NCBI Taxonomy" id="1314786"/>
    <lineage>
        <taxon>Eukaryota</taxon>
        <taxon>Fungi</taxon>
        <taxon>Dikarya</taxon>
        <taxon>Ascomycota</taxon>
        <taxon>Pezizomycotina</taxon>
        <taxon>Dothideomycetes</taxon>
        <taxon>Dothideomycetidae</taxon>
        <taxon>Mycosphaerellales</taxon>
        <taxon>Dissoconiaceae</taxon>
        <taxon>Dissoconium</taxon>
    </lineage>
</organism>
<keyword evidence="1" id="KW-0732">Signal</keyword>
<reference evidence="3" key="3">
    <citation type="submission" date="2025-08" db="UniProtKB">
        <authorList>
            <consortium name="RefSeq"/>
        </authorList>
    </citation>
    <scope>IDENTIFICATION</scope>
    <source>
        <strain evidence="3">CBS 342.82</strain>
    </source>
</reference>
<dbReference type="GO" id="GO:0008081">
    <property type="term" value="F:phosphoric diester hydrolase activity"/>
    <property type="evidence" value="ECO:0007669"/>
    <property type="project" value="InterPro"/>
</dbReference>
<dbReference type="RefSeq" id="XP_033463505.1">
    <property type="nucleotide sequence ID" value="XM_033606260.1"/>
</dbReference>